<dbReference type="SUPFAM" id="SSF55874">
    <property type="entry name" value="ATPase domain of HSP90 chaperone/DNA topoisomerase II/histidine kinase"/>
    <property type="match status" value="1"/>
</dbReference>
<keyword evidence="19" id="KW-0472">Membrane</keyword>
<dbReference type="Gene3D" id="1.20.5.1930">
    <property type="match status" value="1"/>
</dbReference>
<evidence type="ECO:0000256" key="13">
    <source>
        <dbReference type="ARBA" id="ARBA00022840"/>
    </source>
</evidence>
<keyword evidence="14" id="KW-0408">Iron</keyword>
<keyword evidence="19" id="KW-0812">Transmembrane</keyword>
<dbReference type="CDD" id="cd16917">
    <property type="entry name" value="HATPase_UhpB-NarQ-NarX-like"/>
    <property type="match status" value="1"/>
</dbReference>
<name>A0ABQ5MNR0_9MICC</name>
<comment type="function">
    <text evidence="17">Member of the two-component regulatory system NreB/NreC involved in the control of dissimilatory nitrate/nitrite reduction in response to oxygen. NreB functions as a direct oxygen sensor histidine kinase which is autophosphorylated, in the absence of oxygen, probably at the conserved histidine residue, and transfers its phosphate group probably to a conserved aspartate residue of NreC. NreB/NreC activates the expression of the nitrate (narGHJI) and nitrite (nir) reductase operons, as well as the putative nitrate transporter gene narT.</text>
</comment>
<dbReference type="InterPro" id="IPR036890">
    <property type="entry name" value="HATPase_C_sf"/>
</dbReference>
<dbReference type="InterPro" id="IPR003594">
    <property type="entry name" value="HATPase_dom"/>
</dbReference>
<evidence type="ECO:0000256" key="19">
    <source>
        <dbReference type="SAM" id="Phobius"/>
    </source>
</evidence>
<evidence type="ECO:0000256" key="1">
    <source>
        <dbReference type="ARBA" id="ARBA00000085"/>
    </source>
</evidence>
<evidence type="ECO:0000256" key="16">
    <source>
        <dbReference type="ARBA" id="ARBA00023014"/>
    </source>
</evidence>
<dbReference type="PANTHER" id="PTHR24421">
    <property type="entry name" value="NITRATE/NITRITE SENSOR PROTEIN NARX-RELATED"/>
    <property type="match status" value="1"/>
</dbReference>
<keyword evidence="13" id="KW-0067">ATP-binding</keyword>
<dbReference type="EMBL" id="BRVS01000001">
    <property type="protein sequence ID" value="GLB65636.1"/>
    <property type="molecule type" value="Genomic_DNA"/>
</dbReference>
<dbReference type="Gene3D" id="3.30.565.10">
    <property type="entry name" value="Histidine kinase-like ATPase, C-terminal domain"/>
    <property type="match status" value="1"/>
</dbReference>
<feature type="domain" description="Histidine kinase" evidence="20">
    <location>
        <begin position="261"/>
        <end position="448"/>
    </location>
</feature>
<comment type="catalytic activity">
    <reaction evidence="1">
        <text>ATP + protein L-histidine = ADP + protein N-phospho-L-histidine.</text>
        <dbReference type="EC" id="2.7.13.3"/>
    </reaction>
</comment>
<evidence type="ECO:0000259" key="20">
    <source>
        <dbReference type="PROSITE" id="PS50109"/>
    </source>
</evidence>
<protein>
    <recommendedName>
        <fullName evidence="5">Oxygen sensor histidine kinase NreB</fullName>
        <ecNumber evidence="4">2.7.13.3</ecNumber>
    </recommendedName>
    <alternativeName>
        <fullName evidence="18">Nitrogen regulation protein B</fullName>
    </alternativeName>
</protein>
<evidence type="ECO:0000313" key="22">
    <source>
        <dbReference type="Proteomes" id="UP001209654"/>
    </source>
</evidence>
<accession>A0ABQ5MNR0</accession>
<keyword evidence="22" id="KW-1185">Reference proteome</keyword>
<comment type="caution">
    <text evidence="21">The sequence shown here is derived from an EMBL/GenBank/DDBJ whole genome shotgun (WGS) entry which is preliminary data.</text>
</comment>
<keyword evidence="16" id="KW-0411">Iron-sulfur</keyword>
<evidence type="ECO:0000256" key="8">
    <source>
        <dbReference type="ARBA" id="ARBA00022553"/>
    </source>
</evidence>
<dbReference type="PANTHER" id="PTHR24421:SF10">
    <property type="entry name" value="NITRATE_NITRITE SENSOR PROTEIN NARQ"/>
    <property type="match status" value="1"/>
</dbReference>
<keyword evidence="6" id="KW-0004">4Fe-4S</keyword>
<feature type="transmembrane region" description="Helical" evidence="19">
    <location>
        <begin position="34"/>
        <end position="57"/>
    </location>
</feature>
<keyword evidence="12" id="KW-0418">Kinase</keyword>
<comment type="subcellular location">
    <subcellularLocation>
        <location evidence="3">Cytoplasm</location>
    </subcellularLocation>
</comment>
<keyword evidence="7" id="KW-0963">Cytoplasm</keyword>
<evidence type="ECO:0000256" key="17">
    <source>
        <dbReference type="ARBA" id="ARBA00024827"/>
    </source>
</evidence>
<proteinExistence type="predicted"/>
<dbReference type="InterPro" id="IPR050482">
    <property type="entry name" value="Sensor_HK_TwoCompSys"/>
</dbReference>
<evidence type="ECO:0000256" key="15">
    <source>
        <dbReference type="ARBA" id="ARBA00023012"/>
    </source>
</evidence>
<evidence type="ECO:0000256" key="7">
    <source>
        <dbReference type="ARBA" id="ARBA00022490"/>
    </source>
</evidence>
<evidence type="ECO:0000256" key="4">
    <source>
        <dbReference type="ARBA" id="ARBA00012438"/>
    </source>
</evidence>
<dbReference type="EC" id="2.7.13.3" evidence="4"/>
<dbReference type="Pfam" id="PF02518">
    <property type="entry name" value="HATPase_c"/>
    <property type="match status" value="1"/>
</dbReference>
<keyword evidence="15" id="KW-0902">Two-component regulatory system</keyword>
<evidence type="ECO:0000256" key="5">
    <source>
        <dbReference type="ARBA" id="ARBA00017322"/>
    </source>
</evidence>
<keyword evidence="8" id="KW-0597">Phosphoprotein</keyword>
<dbReference type="SMART" id="SM00387">
    <property type="entry name" value="HATPase_c"/>
    <property type="match status" value="1"/>
</dbReference>
<comment type="cofactor">
    <cofactor evidence="2">
        <name>[4Fe-4S] cluster</name>
        <dbReference type="ChEBI" id="CHEBI:49883"/>
    </cofactor>
</comment>
<dbReference type="Pfam" id="PF07730">
    <property type="entry name" value="HisKA_3"/>
    <property type="match status" value="1"/>
</dbReference>
<evidence type="ECO:0000256" key="14">
    <source>
        <dbReference type="ARBA" id="ARBA00023004"/>
    </source>
</evidence>
<dbReference type="Proteomes" id="UP001209654">
    <property type="component" value="Unassembled WGS sequence"/>
</dbReference>
<keyword evidence="19" id="KW-1133">Transmembrane helix</keyword>
<reference evidence="21 22" key="1">
    <citation type="journal article" date="2023" name="Int. J. Syst. Evol. Microbiol.">
        <title>Arthrobacter mangrovi sp. nov., an actinobacterium isolated from the rhizosphere of a mangrove.</title>
        <authorList>
            <person name="Hamada M."/>
            <person name="Saitou S."/>
            <person name="Enomoto N."/>
            <person name="Nanri K."/>
            <person name="Hidaka K."/>
            <person name="Miura T."/>
            <person name="Tamura T."/>
        </authorList>
    </citation>
    <scope>NUCLEOTIDE SEQUENCE [LARGE SCALE GENOMIC DNA]</scope>
    <source>
        <strain evidence="21 22">NBRC 112813</strain>
    </source>
</reference>
<evidence type="ECO:0000256" key="11">
    <source>
        <dbReference type="ARBA" id="ARBA00022741"/>
    </source>
</evidence>
<evidence type="ECO:0000256" key="10">
    <source>
        <dbReference type="ARBA" id="ARBA00022723"/>
    </source>
</evidence>
<dbReference type="InterPro" id="IPR005467">
    <property type="entry name" value="His_kinase_dom"/>
</dbReference>
<evidence type="ECO:0000256" key="6">
    <source>
        <dbReference type="ARBA" id="ARBA00022485"/>
    </source>
</evidence>
<gene>
    <name evidence="21" type="ORF">AHIS1636_00750</name>
</gene>
<dbReference type="InterPro" id="IPR011712">
    <property type="entry name" value="Sig_transdc_His_kin_sub3_dim/P"/>
</dbReference>
<dbReference type="PROSITE" id="PS50109">
    <property type="entry name" value="HIS_KIN"/>
    <property type="match status" value="1"/>
</dbReference>
<dbReference type="InterPro" id="IPR004358">
    <property type="entry name" value="Sig_transdc_His_kin-like_C"/>
</dbReference>
<evidence type="ECO:0000256" key="3">
    <source>
        <dbReference type="ARBA" id="ARBA00004496"/>
    </source>
</evidence>
<keyword evidence="9" id="KW-0808">Transferase</keyword>
<evidence type="ECO:0000256" key="9">
    <source>
        <dbReference type="ARBA" id="ARBA00022679"/>
    </source>
</evidence>
<evidence type="ECO:0000313" key="21">
    <source>
        <dbReference type="EMBL" id="GLB65636.1"/>
    </source>
</evidence>
<dbReference type="PRINTS" id="PR00344">
    <property type="entry name" value="BCTRLSENSOR"/>
</dbReference>
<sequence>MPARLAGFVRRSDPAGFGSDRADRSELHKAMRRFAISTFATLLIVVVPVVFGASAIAREQALDHAIQRTQGTADFAVGPFVTEHLVQRHPEDLAWMDRLLAPRFERNAIMRIKIWSSDGTILYSDQHSLIGRNFGLPEGSDRLLAGGPGFAHFEEQSESENQLEAGSGKLVEVYVGTNSAAGEPIIFEIYYTAHEVEADQRGMMLGILPPILGALAVLQLVQLVPALRMAQRLQRDNATKRALLQQAIDASEVERQRLARDLHDEVIQDLSGLAYSLESYELQDRPPGREFLGRTRMLVQDNISTLRGITTELYPPDLAALGLAGALERLGDPVRARNMAWSLRLHGAPETDEQQSALLYRAAREAVTNAVKHAGGASLVSVSLTRTASGHLELAVYDDGEGFVPAAAERAGHFGLQILQDTVQAAGGTLSLHSAPGQGTEVLVRLPA</sequence>
<keyword evidence="11" id="KW-0547">Nucleotide-binding</keyword>
<keyword evidence="10" id="KW-0479">Metal-binding</keyword>
<evidence type="ECO:0000256" key="2">
    <source>
        <dbReference type="ARBA" id="ARBA00001966"/>
    </source>
</evidence>
<organism evidence="21 22">
    <name type="scientific">Arthrobacter mangrovi</name>
    <dbReference type="NCBI Taxonomy" id="2966350"/>
    <lineage>
        <taxon>Bacteria</taxon>
        <taxon>Bacillati</taxon>
        <taxon>Actinomycetota</taxon>
        <taxon>Actinomycetes</taxon>
        <taxon>Micrococcales</taxon>
        <taxon>Micrococcaceae</taxon>
        <taxon>Arthrobacter</taxon>
    </lineage>
</organism>
<evidence type="ECO:0000256" key="18">
    <source>
        <dbReference type="ARBA" id="ARBA00030800"/>
    </source>
</evidence>
<evidence type="ECO:0000256" key="12">
    <source>
        <dbReference type="ARBA" id="ARBA00022777"/>
    </source>
</evidence>